<keyword evidence="5 6" id="KW-0472">Membrane</keyword>
<feature type="transmembrane region" description="Helical" evidence="6">
    <location>
        <begin position="183"/>
        <end position="206"/>
    </location>
</feature>
<evidence type="ECO:0000256" key="2">
    <source>
        <dbReference type="ARBA" id="ARBA00022475"/>
    </source>
</evidence>
<reference evidence="7 8" key="1">
    <citation type="submission" date="2016-10" db="EMBL/GenBank/DDBJ databases">
        <authorList>
            <person name="de Groot N.N."/>
        </authorList>
    </citation>
    <scope>NUCLEOTIDE SEQUENCE [LARGE SCALE GENOMIC DNA]</scope>
    <source>
        <strain evidence="7 8">CGMCC 1.10434</strain>
    </source>
</reference>
<evidence type="ECO:0000313" key="8">
    <source>
        <dbReference type="Proteomes" id="UP000199300"/>
    </source>
</evidence>
<keyword evidence="8" id="KW-1185">Reference proteome</keyword>
<dbReference type="PANTHER" id="PTHR30250:SF29">
    <property type="entry name" value="POLYSACCHARIDE BIOSYNTHESIS PROTEIN C-TERMINAL DOMAIN-CONTAINING PROTEIN"/>
    <property type="match status" value="1"/>
</dbReference>
<feature type="transmembrane region" description="Helical" evidence="6">
    <location>
        <begin position="479"/>
        <end position="504"/>
    </location>
</feature>
<keyword evidence="3 6" id="KW-0812">Transmembrane</keyword>
<dbReference type="PIRSF" id="PIRSF038958">
    <property type="entry name" value="PG_synth_SpoVB"/>
    <property type="match status" value="1"/>
</dbReference>
<dbReference type="InterPro" id="IPR050833">
    <property type="entry name" value="Poly_Biosynth_Transport"/>
</dbReference>
<evidence type="ECO:0000256" key="1">
    <source>
        <dbReference type="ARBA" id="ARBA00004651"/>
    </source>
</evidence>
<dbReference type="RefSeq" id="WP_091500297.1">
    <property type="nucleotide sequence ID" value="NZ_FODJ01000017.1"/>
</dbReference>
<dbReference type="Pfam" id="PF01943">
    <property type="entry name" value="Polysacc_synt"/>
    <property type="match status" value="1"/>
</dbReference>
<feature type="transmembrane region" description="Helical" evidence="6">
    <location>
        <begin position="283"/>
        <end position="303"/>
    </location>
</feature>
<keyword evidence="4 6" id="KW-1133">Transmembrane helix</keyword>
<evidence type="ECO:0000256" key="3">
    <source>
        <dbReference type="ARBA" id="ARBA00022692"/>
    </source>
</evidence>
<feature type="transmembrane region" description="Helical" evidence="6">
    <location>
        <begin position="406"/>
        <end position="427"/>
    </location>
</feature>
<dbReference type="Proteomes" id="UP000199300">
    <property type="component" value="Unassembled WGS sequence"/>
</dbReference>
<feature type="transmembrane region" description="Helical" evidence="6">
    <location>
        <begin position="51"/>
        <end position="76"/>
    </location>
</feature>
<proteinExistence type="predicted"/>
<feature type="transmembrane region" description="Helical" evidence="6">
    <location>
        <begin position="226"/>
        <end position="251"/>
    </location>
</feature>
<feature type="transmembrane region" description="Helical" evidence="6">
    <location>
        <begin position="12"/>
        <end position="31"/>
    </location>
</feature>
<keyword evidence="2" id="KW-1003">Cell membrane</keyword>
<protein>
    <submittedName>
        <fullName evidence="7">Polysaccharide transporter, PST family</fullName>
    </submittedName>
</protein>
<evidence type="ECO:0000256" key="5">
    <source>
        <dbReference type="ARBA" id="ARBA00023136"/>
    </source>
</evidence>
<accession>A0A1H8TMG5</accession>
<feature type="transmembrane region" description="Helical" evidence="6">
    <location>
        <begin position="324"/>
        <end position="343"/>
    </location>
</feature>
<dbReference type="GO" id="GO:0005886">
    <property type="term" value="C:plasma membrane"/>
    <property type="evidence" value="ECO:0007669"/>
    <property type="project" value="UniProtKB-SubCell"/>
</dbReference>
<feature type="transmembrane region" description="Helical" evidence="6">
    <location>
        <begin position="382"/>
        <end position="400"/>
    </location>
</feature>
<dbReference type="STRING" id="872970.SAMN04488134_11740"/>
<evidence type="ECO:0000313" key="7">
    <source>
        <dbReference type="EMBL" id="SEO92047.1"/>
    </source>
</evidence>
<dbReference type="InterPro" id="IPR002797">
    <property type="entry name" value="Polysacc_synth"/>
</dbReference>
<feature type="transmembrane region" description="Helical" evidence="6">
    <location>
        <begin position="447"/>
        <end position="467"/>
    </location>
</feature>
<organism evidence="7 8">
    <name type="scientific">Amphibacillus marinus</name>
    <dbReference type="NCBI Taxonomy" id="872970"/>
    <lineage>
        <taxon>Bacteria</taxon>
        <taxon>Bacillati</taxon>
        <taxon>Bacillota</taxon>
        <taxon>Bacilli</taxon>
        <taxon>Bacillales</taxon>
        <taxon>Bacillaceae</taxon>
        <taxon>Amphibacillus</taxon>
    </lineage>
</organism>
<feature type="transmembrane region" description="Helical" evidence="6">
    <location>
        <begin position="88"/>
        <end position="107"/>
    </location>
</feature>
<dbReference type="InterPro" id="IPR024923">
    <property type="entry name" value="PG_synth_SpoVB"/>
</dbReference>
<feature type="transmembrane region" description="Helical" evidence="6">
    <location>
        <begin position="119"/>
        <end position="139"/>
    </location>
</feature>
<dbReference type="CDD" id="cd13124">
    <property type="entry name" value="MATE_SpoVB_like"/>
    <property type="match status" value="1"/>
</dbReference>
<evidence type="ECO:0000256" key="6">
    <source>
        <dbReference type="SAM" id="Phobius"/>
    </source>
</evidence>
<feature type="transmembrane region" description="Helical" evidence="6">
    <location>
        <begin position="355"/>
        <end position="377"/>
    </location>
</feature>
<comment type="subcellular location">
    <subcellularLocation>
        <location evidence="1">Cell membrane</location>
        <topology evidence="1">Multi-pass membrane protein</topology>
    </subcellularLocation>
</comment>
<sequence length="520" mass="57527">MKKRLEQRQFYRGAFLLTYAGLLSKLLSAMYRVPLQNITGDVGFYVYQQVYPFIGIATMLALYGFPAAISSLVVQHSGQLDKRLTRRVFWHLLLFSGLLFCLIFIFAPTIAREMGDVNLTMAIRACSCLFLPIPFVATLRGVFQGQSNMTPTAVSQIIEQIVRVSLIIALALVIVRLDGLVYHVGIGAVLASFVGAVAAAIFLYIYSFKKQPPRERVSNMSCSALYIWKTIIGFGLVMAVNHMLLLLLQLVDALTFVPHLLETGIPLSEAQVLKGVLDRGQPLAQLGIVLASSLTLALIPSVTKARLLSNQEQFRAYITSTWRFTLYLSAGATAGLIVLLPEINLVLFKEDVGTVSLQIFTFTILFASLSISTAAILQGLEYVYRTAIFVLIGVLAKFIFNIILVPYLSIVGAATATVLATIIVLVLNMTQLKRAVPNQKIMQVPWLRFGSALLIMVGAVTLINRVGQSLFISGSRLGQLFYIIIVVLFGIIIYFFSLVMLSVFTKQERDVLPFKRFLND</sequence>
<dbReference type="OrthoDB" id="9775950at2"/>
<dbReference type="EMBL" id="FODJ01000017">
    <property type="protein sequence ID" value="SEO92047.1"/>
    <property type="molecule type" value="Genomic_DNA"/>
</dbReference>
<name>A0A1H8TMG5_9BACI</name>
<dbReference type="PANTHER" id="PTHR30250">
    <property type="entry name" value="PST FAMILY PREDICTED COLANIC ACID TRANSPORTER"/>
    <property type="match status" value="1"/>
</dbReference>
<gene>
    <name evidence="7" type="ORF">SAMN04488134_11740</name>
</gene>
<dbReference type="AlphaFoldDB" id="A0A1H8TMG5"/>
<feature type="transmembrane region" description="Helical" evidence="6">
    <location>
        <begin position="160"/>
        <end position="177"/>
    </location>
</feature>
<evidence type="ECO:0000256" key="4">
    <source>
        <dbReference type="ARBA" id="ARBA00022989"/>
    </source>
</evidence>